<dbReference type="PANTHER" id="PTHR48050">
    <property type="entry name" value="STEROL 3-BETA-GLUCOSYLTRANSFERASE"/>
    <property type="match status" value="1"/>
</dbReference>
<dbReference type="RefSeq" id="WP_143138971.1">
    <property type="nucleotide sequence ID" value="NZ_FOYL01000013.1"/>
</dbReference>
<reference evidence="3" key="1">
    <citation type="submission" date="2016-10" db="EMBL/GenBank/DDBJ databases">
        <authorList>
            <person name="Varghese N."/>
            <person name="Submissions S."/>
        </authorList>
    </citation>
    <scope>NUCLEOTIDE SEQUENCE [LARGE SCALE GENOMIC DNA]</scope>
    <source>
        <strain evidence="3">DSM 44232</strain>
    </source>
</reference>
<dbReference type="AlphaFoldDB" id="A0A1I6FER8"/>
<proteinExistence type="predicted"/>
<evidence type="ECO:0000313" key="3">
    <source>
        <dbReference type="Proteomes" id="UP000198583"/>
    </source>
</evidence>
<dbReference type="Gene3D" id="3.40.50.2000">
    <property type="entry name" value="Glycogen Phosphorylase B"/>
    <property type="match status" value="2"/>
</dbReference>
<dbReference type="InterPro" id="IPR002213">
    <property type="entry name" value="UDP_glucos_trans"/>
</dbReference>
<name>A0A1I6FER8_9PSEU</name>
<dbReference type="EMBL" id="FOYL01000013">
    <property type="protein sequence ID" value="SFR28388.1"/>
    <property type="molecule type" value="Genomic_DNA"/>
</dbReference>
<feature type="domain" description="Erythromycin biosynthesis protein CIII-like C-terminal" evidence="1">
    <location>
        <begin position="276"/>
        <end position="402"/>
    </location>
</feature>
<dbReference type="GO" id="GO:0016758">
    <property type="term" value="F:hexosyltransferase activity"/>
    <property type="evidence" value="ECO:0007669"/>
    <property type="project" value="UniProtKB-ARBA"/>
</dbReference>
<keyword evidence="2" id="KW-0808">Transferase</keyword>
<sequence>MPRLSLLFATMPVPGHVAPLLPIARTLTERGHHVRWCTGEVFADRIAATGAEFVAMDPSIDHQGRNVDELFPERTRLKGIAKLRHDMTAVFLDPIPAQVADLRRVLAERPADLVVHDAAYVGATVLEQLGGPRAVSVGVTPMMLPAPDVPPFGPGLRHRTGLVARLRYAAVRGLLDNVVFKPVFDHRDRILAGLGLPEGERQLASVSEHLHLQNGIAGLEHPRAFMPPQVKFVGALVDPAPATALPDWWERMMTAGRPIVHVTQGTVADMDLGQLVLPTIRALADENVTVVASTGAHDVGPLPANVFTAPFLPYDRLLPELAAMVTNGGLGGVQLALAQGVPLVVAGTTEDKPEVAARVERSGAGLNLRTSTPSEKAIKAAVRQVLDGGTFRLRARELAAEYRRHDAGPLSADHVEQLAPAGAVRAG</sequence>
<organism evidence="2 3">
    <name type="scientific">Lentzea waywayandensis</name>
    <dbReference type="NCBI Taxonomy" id="84724"/>
    <lineage>
        <taxon>Bacteria</taxon>
        <taxon>Bacillati</taxon>
        <taxon>Actinomycetota</taxon>
        <taxon>Actinomycetes</taxon>
        <taxon>Pseudonocardiales</taxon>
        <taxon>Pseudonocardiaceae</taxon>
        <taxon>Lentzea</taxon>
    </lineage>
</organism>
<protein>
    <submittedName>
        <fullName evidence="2">UDP:flavonoid glycosyltransferase YjiC, YdhE family</fullName>
    </submittedName>
</protein>
<dbReference type="InterPro" id="IPR010610">
    <property type="entry name" value="EryCIII-like_C"/>
</dbReference>
<dbReference type="GO" id="GO:0008194">
    <property type="term" value="F:UDP-glycosyltransferase activity"/>
    <property type="evidence" value="ECO:0007669"/>
    <property type="project" value="InterPro"/>
</dbReference>
<dbReference type="Proteomes" id="UP000198583">
    <property type="component" value="Unassembled WGS sequence"/>
</dbReference>
<dbReference type="OrthoDB" id="6620093at2"/>
<dbReference type="GO" id="GO:0017000">
    <property type="term" value="P:antibiotic biosynthetic process"/>
    <property type="evidence" value="ECO:0007669"/>
    <property type="project" value="UniProtKB-ARBA"/>
</dbReference>
<dbReference type="STRING" id="84724.SAMN04488564_113236"/>
<gene>
    <name evidence="2" type="ORF">SAMN04488564_113236</name>
</gene>
<dbReference type="PANTHER" id="PTHR48050:SF13">
    <property type="entry name" value="STEROL 3-BETA-GLUCOSYLTRANSFERASE UGT80A2"/>
    <property type="match status" value="1"/>
</dbReference>
<dbReference type="Pfam" id="PF06722">
    <property type="entry name" value="EryCIII-like_C"/>
    <property type="match status" value="1"/>
</dbReference>
<dbReference type="FunFam" id="3.40.50.2000:FF:000072">
    <property type="entry name" value="Glycosyl transferase"/>
    <property type="match status" value="1"/>
</dbReference>
<keyword evidence="3" id="KW-1185">Reference proteome</keyword>
<dbReference type="InterPro" id="IPR050426">
    <property type="entry name" value="Glycosyltransferase_28"/>
</dbReference>
<evidence type="ECO:0000259" key="1">
    <source>
        <dbReference type="Pfam" id="PF06722"/>
    </source>
</evidence>
<dbReference type="SUPFAM" id="SSF53756">
    <property type="entry name" value="UDP-Glycosyltransferase/glycogen phosphorylase"/>
    <property type="match status" value="1"/>
</dbReference>
<evidence type="ECO:0000313" key="2">
    <source>
        <dbReference type="EMBL" id="SFR28388.1"/>
    </source>
</evidence>
<dbReference type="CDD" id="cd03784">
    <property type="entry name" value="GT1_Gtf-like"/>
    <property type="match status" value="1"/>
</dbReference>
<accession>A0A1I6FER8</accession>